<sequence length="290" mass="32815">MVKDDSKPPLTCFKYRSGESALRCIEEGTLYFAKPGELNDALEAKFDHAEHAEYIKILGNTMSEISRKRGGPSLAFDVQGLPEIIALNDTVNEQFKRSSDGVGIFSAARRPNDQAMWAYYAQDCKGVCFELEFSHSTLQDNQLVPVDVTYSDGARTHNRAEDWRFLFIALAEEYPDATLAELQEMSLGETFRRRLGMLSTARVTSVKHTDWAHEKEIRLLSGKFGARQILPAVLKRVHFIRTDGDKWGPIVQQLHLNYPQVQIAHWTIHHGAIAMSAQNMMFKMIPVADI</sequence>
<dbReference type="InterPro" id="IPR021352">
    <property type="entry name" value="DUF2971"/>
</dbReference>
<accession>A0A2U2D265</accession>
<dbReference type="Proteomes" id="UP000245056">
    <property type="component" value="Unassembled WGS sequence"/>
</dbReference>
<gene>
    <name evidence="1" type="ORF">C9I49_24265</name>
</gene>
<evidence type="ECO:0000313" key="1">
    <source>
        <dbReference type="EMBL" id="PWE40265.1"/>
    </source>
</evidence>
<proteinExistence type="predicted"/>
<comment type="caution">
    <text evidence="1">The sequence shown here is derived from an EMBL/GenBank/DDBJ whole genome shotgun (WGS) entry which is preliminary data.</text>
</comment>
<name>A0A2U2D265_9PSED</name>
<protein>
    <submittedName>
        <fullName evidence="1">DUF2971 domain-containing protein</fullName>
    </submittedName>
</protein>
<reference evidence="1 2" key="1">
    <citation type="submission" date="2018-05" db="EMBL/GenBank/DDBJ databases">
        <title>Genome sequences of two Antarctic strains of Pseudomonas prosekii: insights into adaptation to extreme conditions.</title>
        <authorList>
            <person name="Snopkova K."/>
            <person name="Dufkova K."/>
            <person name="Cejkova D."/>
            <person name="Sedlacek I."/>
            <person name="Smajs D."/>
        </authorList>
    </citation>
    <scope>NUCLEOTIDE SEQUENCE [LARGE SCALE GENOMIC DNA]</scope>
    <source>
        <strain evidence="1 2">P2673</strain>
    </source>
</reference>
<dbReference type="Pfam" id="PF11185">
    <property type="entry name" value="DUF2971"/>
    <property type="match status" value="1"/>
</dbReference>
<dbReference type="AlphaFoldDB" id="A0A2U2D265"/>
<dbReference type="OrthoDB" id="4119964at2"/>
<organism evidence="1 2">
    <name type="scientific">Pseudomonas prosekii</name>
    <dbReference type="NCBI Taxonomy" id="1148509"/>
    <lineage>
        <taxon>Bacteria</taxon>
        <taxon>Pseudomonadati</taxon>
        <taxon>Pseudomonadota</taxon>
        <taxon>Gammaproteobacteria</taxon>
        <taxon>Pseudomonadales</taxon>
        <taxon>Pseudomonadaceae</taxon>
        <taxon>Pseudomonas</taxon>
    </lineage>
</organism>
<dbReference type="EMBL" id="QFAW01000046">
    <property type="protein sequence ID" value="PWE40265.1"/>
    <property type="molecule type" value="Genomic_DNA"/>
</dbReference>
<evidence type="ECO:0000313" key="2">
    <source>
        <dbReference type="Proteomes" id="UP000245056"/>
    </source>
</evidence>
<dbReference type="RefSeq" id="WP_109522158.1">
    <property type="nucleotide sequence ID" value="NZ_QFAW01000046.1"/>
</dbReference>